<sequence length="221" mass="24665">MSALRAAADKDDDGMLREVYHNAEIGRGPAELAAAERSRNDELHDFLDFYAHSRGASAEECASLAAYVDKPTGTVSDENGLETCLDGIIASLRDVGAEAWRRSIDGSSDELDNPMLGALEPFAISESVALKWSSLKGYRAKRDKLLDHVKVSKFMLKEERRRALAEHREEDALEFERMGGEEFRSRSRASDTGVRLSHVNAERIAMARIERHARLRSVGRF</sequence>
<proteinExistence type="predicted"/>
<accession>A0A830HCU4</accession>
<name>A0A830HCU4_9CHLO</name>
<protein>
    <submittedName>
        <fullName evidence="1">Uncharacterized protein</fullName>
    </submittedName>
</protein>
<dbReference type="AlphaFoldDB" id="A0A830HCU4"/>
<reference evidence="1" key="1">
    <citation type="submission" date="2020-10" db="EMBL/GenBank/DDBJ databases">
        <title>Unveiling of a novel bifunctional photoreceptor, Dualchrome1, isolated from a cosmopolitan green alga.</title>
        <authorList>
            <person name="Suzuki S."/>
            <person name="Kawachi M."/>
        </authorList>
    </citation>
    <scope>NUCLEOTIDE SEQUENCE</scope>
    <source>
        <strain evidence="1">NIES 2893</strain>
    </source>
</reference>
<dbReference type="Proteomes" id="UP000660262">
    <property type="component" value="Unassembled WGS sequence"/>
</dbReference>
<evidence type="ECO:0000313" key="1">
    <source>
        <dbReference type="EMBL" id="GHP04472.1"/>
    </source>
</evidence>
<keyword evidence="2" id="KW-1185">Reference proteome</keyword>
<gene>
    <name evidence="1" type="ORF">PPROV_000322600</name>
</gene>
<dbReference type="EMBL" id="BNJQ01000007">
    <property type="protein sequence ID" value="GHP04472.1"/>
    <property type="molecule type" value="Genomic_DNA"/>
</dbReference>
<comment type="caution">
    <text evidence="1">The sequence shown here is derived from an EMBL/GenBank/DDBJ whole genome shotgun (WGS) entry which is preliminary data.</text>
</comment>
<evidence type="ECO:0000313" key="2">
    <source>
        <dbReference type="Proteomes" id="UP000660262"/>
    </source>
</evidence>
<organism evidence="1 2">
    <name type="scientific">Pycnococcus provasolii</name>
    <dbReference type="NCBI Taxonomy" id="41880"/>
    <lineage>
        <taxon>Eukaryota</taxon>
        <taxon>Viridiplantae</taxon>
        <taxon>Chlorophyta</taxon>
        <taxon>Pseudoscourfieldiophyceae</taxon>
        <taxon>Pseudoscourfieldiales</taxon>
        <taxon>Pycnococcaceae</taxon>
        <taxon>Pycnococcus</taxon>
    </lineage>
</organism>